<dbReference type="InterPro" id="IPR011042">
    <property type="entry name" value="6-blade_b-propeller_TolB-like"/>
</dbReference>
<dbReference type="PROSITE" id="PS51257">
    <property type="entry name" value="PROKAR_LIPOPROTEIN"/>
    <property type="match status" value="1"/>
</dbReference>
<dbReference type="InterPro" id="IPR011659">
    <property type="entry name" value="WD40"/>
</dbReference>
<evidence type="ECO:0000256" key="1">
    <source>
        <dbReference type="ARBA" id="ARBA00009820"/>
    </source>
</evidence>
<accession>A0A1M6I1E0</accession>
<dbReference type="PANTHER" id="PTHR36842">
    <property type="entry name" value="PROTEIN TOLB HOMOLOG"/>
    <property type="match status" value="1"/>
</dbReference>
<dbReference type="PANTHER" id="PTHR36842:SF1">
    <property type="entry name" value="PROTEIN TOLB"/>
    <property type="match status" value="1"/>
</dbReference>
<dbReference type="RefSeq" id="WP_083578206.1">
    <property type="nucleotide sequence ID" value="NZ_FQZE01000015.1"/>
</dbReference>
<dbReference type="Pfam" id="PF07676">
    <property type="entry name" value="PD40"/>
    <property type="match status" value="3"/>
</dbReference>
<organism evidence="2 3">
    <name type="scientific">Tangfeifania diversioriginum</name>
    <dbReference type="NCBI Taxonomy" id="1168035"/>
    <lineage>
        <taxon>Bacteria</taxon>
        <taxon>Pseudomonadati</taxon>
        <taxon>Bacteroidota</taxon>
        <taxon>Bacteroidia</taxon>
        <taxon>Marinilabiliales</taxon>
        <taxon>Prolixibacteraceae</taxon>
        <taxon>Tangfeifania</taxon>
    </lineage>
</organism>
<proteinExistence type="inferred from homology"/>
<dbReference type="OrthoDB" id="1117425at2"/>
<gene>
    <name evidence="2" type="ORF">SAMN05444280_11538</name>
</gene>
<evidence type="ECO:0000313" key="2">
    <source>
        <dbReference type="EMBL" id="SHJ28064.1"/>
    </source>
</evidence>
<dbReference type="Proteomes" id="UP000184050">
    <property type="component" value="Unassembled WGS sequence"/>
</dbReference>
<sequence length="491" mass="56497">MKLKHLIYYFMLIYLLGACATVPEEDSISMERNPAIEPDYSAITIPFNIAPLNFFVEEKGDAFFVVVEGANGSSLTASSKNGKIQFNEKKWKKLLEQNRSRQLVYTVYTENDDEWRKFQSFNQTVTDAGVDPFLYYRLLHPGYESWTEISIVQRNLSSFQEKTVVENNVLEQNCVNCHSFTNQNTEKFLFHVRGSHGGTYFWDNGELQKVNLKTKEMENGAVYPRWHPSGNFVAFSSNKVVQQFHAAESKKIEVSDLNSSLVMYDTQTNEMMDVPVGNDGQFMDTYPEWSPDGKYLYFCRAAQIGEEYDYRDIKYNLCRVSFQPETRKFGETELVFDASAENSSVSFPRISPDGKSLVFTLHDYGCFPIWHKEADLYSVDLADFSVSEMENVNSDFTESYHSWSSNGRWLMYSSKRGDGLSARPYIAWVDENGIAGKPFVVPQEDPLFYSRFIKTFNIPEFATTEISFTPGQLRRTAESQALQAQWAEIEK</sequence>
<protein>
    <submittedName>
        <fullName evidence="2">WD40-like Beta Propeller Repeat</fullName>
    </submittedName>
</protein>
<reference evidence="2 3" key="1">
    <citation type="submission" date="2016-11" db="EMBL/GenBank/DDBJ databases">
        <authorList>
            <person name="Jaros S."/>
            <person name="Januszkiewicz K."/>
            <person name="Wedrychowicz H."/>
        </authorList>
    </citation>
    <scope>NUCLEOTIDE SEQUENCE [LARGE SCALE GENOMIC DNA]</scope>
    <source>
        <strain evidence="2 3">DSM 27063</strain>
    </source>
</reference>
<dbReference type="AlphaFoldDB" id="A0A1M6I1E0"/>
<dbReference type="STRING" id="1168035.SAMN05444280_11538"/>
<evidence type="ECO:0000313" key="3">
    <source>
        <dbReference type="Proteomes" id="UP000184050"/>
    </source>
</evidence>
<comment type="similarity">
    <text evidence="1">Belongs to the TolB family.</text>
</comment>
<dbReference type="Gene3D" id="2.120.10.30">
    <property type="entry name" value="TolB, C-terminal domain"/>
    <property type="match status" value="2"/>
</dbReference>
<dbReference type="EMBL" id="FQZE01000015">
    <property type="protein sequence ID" value="SHJ28064.1"/>
    <property type="molecule type" value="Genomic_DNA"/>
</dbReference>
<keyword evidence="3" id="KW-1185">Reference proteome</keyword>
<name>A0A1M6I1E0_9BACT</name>
<dbReference type="SUPFAM" id="SSF82171">
    <property type="entry name" value="DPP6 N-terminal domain-like"/>
    <property type="match status" value="1"/>
</dbReference>